<name>A0A381V9B7_9ZZZZ</name>
<proteinExistence type="predicted"/>
<organism evidence="1">
    <name type="scientific">marine metagenome</name>
    <dbReference type="NCBI Taxonomy" id="408172"/>
    <lineage>
        <taxon>unclassified sequences</taxon>
        <taxon>metagenomes</taxon>
        <taxon>ecological metagenomes</taxon>
    </lineage>
</organism>
<reference evidence="1" key="1">
    <citation type="submission" date="2018-05" db="EMBL/GenBank/DDBJ databases">
        <authorList>
            <person name="Lanie J.A."/>
            <person name="Ng W.-L."/>
            <person name="Kazmierczak K.M."/>
            <person name="Andrzejewski T.M."/>
            <person name="Davidsen T.M."/>
            <person name="Wayne K.J."/>
            <person name="Tettelin H."/>
            <person name="Glass J.I."/>
            <person name="Rusch D."/>
            <person name="Podicherti R."/>
            <person name="Tsui H.-C.T."/>
            <person name="Winkler M.E."/>
        </authorList>
    </citation>
    <scope>NUCLEOTIDE SEQUENCE</scope>
</reference>
<dbReference type="EMBL" id="UINC01008205">
    <property type="protein sequence ID" value="SVA36976.1"/>
    <property type="molecule type" value="Genomic_DNA"/>
</dbReference>
<dbReference type="AlphaFoldDB" id="A0A381V9B7"/>
<sequence>MSFENCKKMRKRRPKIPFGIYYDYRNDNYERNLCLYNALSKLCNFYEIKIGNYKNVKPERWIKHLISRENRRKKNEMGDTIDVQNFIKFWNNKGYKIAILFVDGEKNFKEGFVNEDYKNYPDHYDVFVIEWQDNYNQNLLHFEAIDDDDEIDNICEKFLTQDNEFLTWL</sequence>
<protein>
    <submittedName>
        <fullName evidence="1">Uncharacterized protein</fullName>
    </submittedName>
</protein>
<gene>
    <name evidence="1" type="ORF">METZ01_LOCUS89830</name>
</gene>
<accession>A0A381V9B7</accession>
<evidence type="ECO:0000313" key="1">
    <source>
        <dbReference type="EMBL" id="SVA36976.1"/>
    </source>
</evidence>